<accession>I2BEB5</accession>
<accession>K6VI62</accession>
<sequence length="221" mass="24489">MKAGFFTKIVLCSTFIAVVGCSSKVPDKEKYSGFLSDYSKLKKTESSTGKPVLRWVDPNFNPDNYDSIVYNSLIYYPTPKPSTQVGEDMLNQLLTYTDNSLKNALAKRKPLVKTPGHRSLIFRGAITGVSSTNEGLQFYEVLPVTLLVAATQMATGHRTMETHLFVEEELIDASTHKPVLQVVRLGEGKDIRNQSTPMNLANLKPVIDNLGTDVTAFNIKK</sequence>
<gene>
    <name evidence="1" type="primary">ydcL2</name>
    <name evidence="1" type="ordered locus">EBL_c38410</name>
</gene>
<protein>
    <submittedName>
        <fullName evidence="1">Putative lipoprotein</fullName>
    </submittedName>
</protein>
<dbReference type="InterPro" id="IPR021747">
    <property type="entry name" value="DUF3313"/>
</dbReference>
<dbReference type="RefSeq" id="WP_002442717.1">
    <property type="nucleotide sequence ID" value="NC_017910.1"/>
</dbReference>
<dbReference type="AlphaFoldDB" id="I2BEB5"/>
<dbReference type="Proteomes" id="UP000001955">
    <property type="component" value="Chromosome"/>
</dbReference>
<name>I2BEB5_SHIBC</name>
<dbReference type="Pfam" id="PF11769">
    <property type="entry name" value="DUF3313"/>
    <property type="match status" value="1"/>
</dbReference>
<dbReference type="PATRIC" id="fig|630626.3.peg.3739"/>
<dbReference type="eggNOG" id="ENOG502Z8IX">
    <property type="taxonomic scope" value="Bacteria"/>
</dbReference>
<proteinExistence type="predicted"/>
<keyword evidence="1" id="KW-0449">Lipoprotein</keyword>
<dbReference type="STRING" id="630626.EBL_c38410"/>
<keyword evidence="2" id="KW-1185">Reference proteome</keyword>
<organism evidence="1 2">
    <name type="scientific">Shimwellia blattae (strain ATCC 29907 / DSM 4481 / JCM 1650 / NBRC 105725 / CDC 9005-74)</name>
    <name type="common">Escherichia blattae</name>
    <dbReference type="NCBI Taxonomy" id="630626"/>
    <lineage>
        <taxon>Bacteria</taxon>
        <taxon>Pseudomonadati</taxon>
        <taxon>Pseudomonadota</taxon>
        <taxon>Gammaproteobacteria</taxon>
        <taxon>Enterobacterales</taxon>
        <taxon>Enterobacteriaceae</taxon>
        <taxon>Shimwellia</taxon>
    </lineage>
</organism>
<reference evidence="1 2" key="1">
    <citation type="journal article" date="2012" name="J. Bacteriol.">
        <title>Complete genome sequence of the B12-producing Shimwellia blattae strain DSM 4481, isolated from a cockroach.</title>
        <authorList>
            <person name="Brzuszkiewicz E."/>
            <person name="Waschkowitz T."/>
            <person name="Wiezer A."/>
            <person name="Daniel R."/>
        </authorList>
    </citation>
    <scope>NUCLEOTIDE SEQUENCE [LARGE SCALE GENOMIC DNA]</scope>
    <source>
        <strain evidence="2">ATCC 29907 / DSM 4481 / JCM 1650 / NBRC 105725 / CDC 9005-74</strain>
    </source>
</reference>
<dbReference type="HOGENOM" id="CLU_088489_0_1_6"/>
<dbReference type="EMBL" id="CP001560">
    <property type="protein sequence ID" value="AFJ48869.1"/>
    <property type="molecule type" value="Genomic_DNA"/>
</dbReference>
<dbReference type="OrthoDB" id="6192874at2"/>
<dbReference type="KEGG" id="ebt:EBL_c38410"/>
<dbReference type="PROSITE" id="PS51257">
    <property type="entry name" value="PROKAR_LIPOPROTEIN"/>
    <property type="match status" value="1"/>
</dbReference>
<evidence type="ECO:0000313" key="2">
    <source>
        <dbReference type="Proteomes" id="UP000001955"/>
    </source>
</evidence>
<evidence type="ECO:0000313" key="1">
    <source>
        <dbReference type="EMBL" id="AFJ48869.1"/>
    </source>
</evidence>